<gene>
    <name evidence="1" type="ORF">VAZ01S_043_00290</name>
</gene>
<dbReference type="OrthoDB" id="2065010at2"/>
<dbReference type="Pfam" id="PF16157">
    <property type="entry name" value="DUF4865"/>
    <property type="match status" value="1"/>
</dbReference>
<dbReference type="Proteomes" id="UP000016567">
    <property type="component" value="Unassembled WGS sequence"/>
</dbReference>
<evidence type="ECO:0000313" key="1">
    <source>
        <dbReference type="EMBL" id="GAD76392.1"/>
    </source>
</evidence>
<proteinExistence type="predicted"/>
<accession>U3AT24</accession>
<name>U3AT24_9VIBR</name>
<dbReference type="InterPro" id="IPR032349">
    <property type="entry name" value="DUF4865"/>
</dbReference>
<reference evidence="1 2" key="1">
    <citation type="submission" date="2013-09" db="EMBL/GenBank/DDBJ databases">
        <title>Whole genome shotgun sequence of Vibrio azureus NBRC 104587.</title>
        <authorList>
            <person name="Isaki S."/>
            <person name="Hosoyama A."/>
            <person name="Numata M."/>
            <person name="Hashimoto M."/>
            <person name="Hosoyama Y."/>
            <person name="Tsuchikane K."/>
            <person name="Noguchi M."/>
            <person name="Hirakata S."/>
            <person name="Ichikawa N."/>
            <person name="Ohji S."/>
            <person name="Yamazoe A."/>
            <person name="Fujita N."/>
        </authorList>
    </citation>
    <scope>NUCLEOTIDE SEQUENCE [LARGE SCALE GENOMIC DNA]</scope>
    <source>
        <strain evidence="1 2">NBRC 104587</strain>
    </source>
</reference>
<sequence>MIAMQYKIVLSSDYPMESIEKRIKEKGHLLDGLPGLIFKAYLYSRKDAESYKSQVNSYAPFYLWRDHHSMVSFLQSDGFKALCEQFGRPKVETWFVDGKPTVPTSHHSLACIKHKTSQHADVLGLNYASWETIRVTWLSNPEGINVRDGDMYSVGYVARGENSTYAETCQLEC</sequence>
<keyword evidence="2" id="KW-1185">Reference proteome</keyword>
<dbReference type="EMBL" id="BATL01000043">
    <property type="protein sequence ID" value="GAD76392.1"/>
    <property type="molecule type" value="Genomic_DNA"/>
</dbReference>
<comment type="caution">
    <text evidence="1">The sequence shown here is derived from an EMBL/GenBank/DDBJ whole genome shotgun (WGS) entry which is preliminary data.</text>
</comment>
<dbReference type="STRING" id="1219077.VAZ01S_043_00290"/>
<evidence type="ECO:0000313" key="2">
    <source>
        <dbReference type="Proteomes" id="UP000016567"/>
    </source>
</evidence>
<organism evidence="1 2">
    <name type="scientific">Vibrio azureus NBRC 104587</name>
    <dbReference type="NCBI Taxonomy" id="1219077"/>
    <lineage>
        <taxon>Bacteria</taxon>
        <taxon>Pseudomonadati</taxon>
        <taxon>Pseudomonadota</taxon>
        <taxon>Gammaproteobacteria</taxon>
        <taxon>Vibrionales</taxon>
        <taxon>Vibrionaceae</taxon>
        <taxon>Vibrio</taxon>
    </lineage>
</organism>
<dbReference type="AlphaFoldDB" id="U3AT24"/>
<protein>
    <recommendedName>
        <fullName evidence="3">DUF4865 domain-containing protein</fullName>
    </recommendedName>
</protein>
<dbReference type="eggNOG" id="COG2329">
    <property type="taxonomic scope" value="Bacteria"/>
</dbReference>
<evidence type="ECO:0008006" key="3">
    <source>
        <dbReference type="Google" id="ProtNLM"/>
    </source>
</evidence>
<dbReference type="RefSeq" id="WP_021710142.1">
    <property type="nucleotide sequence ID" value="NZ_BAOB01000180.1"/>
</dbReference>